<keyword evidence="2" id="KW-0560">Oxidoreductase</keyword>
<dbReference type="EMBL" id="JARJCN010000052">
    <property type="protein sequence ID" value="KAJ7080934.1"/>
    <property type="molecule type" value="Genomic_DNA"/>
</dbReference>
<dbReference type="Gene3D" id="3.40.50.720">
    <property type="entry name" value="NAD(P)-binding Rossmann-like Domain"/>
    <property type="match status" value="1"/>
</dbReference>
<keyword evidence="1" id="KW-0521">NADP</keyword>
<sequence>MSVPRNIAIFGASGTLGPFLLQAFATHPKASELDVRILTRHKSTERAQALAARHPTLKVTVHAVNFAAANAEDLETGLEEALRGVDVVISAVGDDSGLTSKDVKHTGLLPGFIAQDQVARAAKAAGVKLFLPSEYGTPTHSMAPHSDNYVVGKRLHHDFLRSLELPCLLVYSGMFPATEPAPTPLPASTAAEPPPLGEPPFETTRYHLATYIVQLLLDRGAEVMGGGIYALRGLRRDKILVADGKTQWILDA</sequence>
<proteinExistence type="predicted"/>
<feature type="domain" description="NmrA-like" evidence="3">
    <location>
        <begin position="6"/>
        <end position="149"/>
    </location>
</feature>
<accession>A0AAD6TYQ0</accession>
<dbReference type="AlphaFoldDB" id="A0AAD6TYQ0"/>
<comment type="caution">
    <text evidence="4">The sequence shown here is derived from an EMBL/GenBank/DDBJ whole genome shotgun (WGS) entry which is preliminary data.</text>
</comment>
<evidence type="ECO:0000256" key="2">
    <source>
        <dbReference type="ARBA" id="ARBA00023002"/>
    </source>
</evidence>
<organism evidence="4 5">
    <name type="scientific">Mycena belliarum</name>
    <dbReference type="NCBI Taxonomy" id="1033014"/>
    <lineage>
        <taxon>Eukaryota</taxon>
        <taxon>Fungi</taxon>
        <taxon>Dikarya</taxon>
        <taxon>Basidiomycota</taxon>
        <taxon>Agaricomycotina</taxon>
        <taxon>Agaricomycetes</taxon>
        <taxon>Agaricomycetidae</taxon>
        <taxon>Agaricales</taxon>
        <taxon>Marasmiineae</taxon>
        <taxon>Mycenaceae</taxon>
        <taxon>Mycena</taxon>
    </lineage>
</organism>
<keyword evidence="5" id="KW-1185">Reference proteome</keyword>
<dbReference type="Proteomes" id="UP001222325">
    <property type="component" value="Unassembled WGS sequence"/>
</dbReference>
<evidence type="ECO:0000313" key="5">
    <source>
        <dbReference type="Proteomes" id="UP001222325"/>
    </source>
</evidence>
<reference evidence="4" key="1">
    <citation type="submission" date="2023-03" db="EMBL/GenBank/DDBJ databases">
        <title>Massive genome expansion in bonnet fungi (Mycena s.s.) driven by repeated elements and novel gene families across ecological guilds.</title>
        <authorList>
            <consortium name="Lawrence Berkeley National Laboratory"/>
            <person name="Harder C.B."/>
            <person name="Miyauchi S."/>
            <person name="Viragh M."/>
            <person name="Kuo A."/>
            <person name="Thoen E."/>
            <person name="Andreopoulos B."/>
            <person name="Lu D."/>
            <person name="Skrede I."/>
            <person name="Drula E."/>
            <person name="Henrissat B."/>
            <person name="Morin E."/>
            <person name="Kohler A."/>
            <person name="Barry K."/>
            <person name="LaButti K."/>
            <person name="Morin E."/>
            <person name="Salamov A."/>
            <person name="Lipzen A."/>
            <person name="Mereny Z."/>
            <person name="Hegedus B."/>
            <person name="Baldrian P."/>
            <person name="Stursova M."/>
            <person name="Weitz H."/>
            <person name="Taylor A."/>
            <person name="Grigoriev I.V."/>
            <person name="Nagy L.G."/>
            <person name="Martin F."/>
            <person name="Kauserud H."/>
        </authorList>
    </citation>
    <scope>NUCLEOTIDE SEQUENCE</scope>
    <source>
        <strain evidence="4">CBHHK173m</strain>
    </source>
</reference>
<gene>
    <name evidence="4" type="ORF">B0H15DRAFT_855563</name>
</gene>
<dbReference type="Pfam" id="PF05368">
    <property type="entry name" value="NmrA"/>
    <property type="match status" value="1"/>
</dbReference>
<dbReference type="PANTHER" id="PTHR47706:SF9">
    <property type="entry name" value="NMRA-LIKE DOMAIN-CONTAINING PROTEIN-RELATED"/>
    <property type="match status" value="1"/>
</dbReference>
<dbReference type="GO" id="GO:0016491">
    <property type="term" value="F:oxidoreductase activity"/>
    <property type="evidence" value="ECO:0007669"/>
    <property type="project" value="UniProtKB-KW"/>
</dbReference>
<dbReference type="InterPro" id="IPR051609">
    <property type="entry name" value="NmrA/Isoflavone_reductase-like"/>
</dbReference>
<name>A0AAD6TYQ0_9AGAR</name>
<evidence type="ECO:0000256" key="1">
    <source>
        <dbReference type="ARBA" id="ARBA00022857"/>
    </source>
</evidence>
<dbReference type="InterPro" id="IPR036291">
    <property type="entry name" value="NAD(P)-bd_dom_sf"/>
</dbReference>
<dbReference type="SUPFAM" id="SSF51735">
    <property type="entry name" value="NAD(P)-binding Rossmann-fold domains"/>
    <property type="match status" value="1"/>
</dbReference>
<dbReference type="InterPro" id="IPR008030">
    <property type="entry name" value="NmrA-like"/>
</dbReference>
<evidence type="ECO:0000259" key="3">
    <source>
        <dbReference type="Pfam" id="PF05368"/>
    </source>
</evidence>
<evidence type="ECO:0000313" key="4">
    <source>
        <dbReference type="EMBL" id="KAJ7080934.1"/>
    </source>
</evidence>
<dbReference type="PANTHER" id="PTHR47706">
    <property type="entry name" value="NMRA-LIKE FAMILY PROTEIN"/>
    <property type="match status" value="1"/>
</dbReference>
<protein>
    <recommendedName>
        <fullName evidence="3">NmrA-like domain-containing protein</fullName>
    </recommendedName>
</protein>